<dbReference type="AlphaFoldDB" id="A0AAV2DFA6"/>
<keyword evidence="2" id="KW-1185">Reference proteome</keyword>
<reference evidence="1 2" key="1">
    <citation type="submission" date="2024-04" db="EMBL/GenBank/DDBJ databases">
        <authorList>
            <person name="Fracassetti M."/>
        </authorList>
    </citation>
    <scope>NUCLEOTIDE SEQUENCE [LARGE SCALE GENOMIC DNA]</scope>
</reference>
<gene>
    <name evidence="1" type="ORF">LTRI10_LOCUS14275</name>
</gene>
<protein>
    <submittedName>
        <fullName evidence="1">Uncharacterized protein</fullName>
    </submittedName>
</protein>
<accession>A0AAV2DFA6</accession>
<evidence type="ECO:0000313" key="1">
    <source>
        <dbReference type="EMBL" id="CAL1372255.1"/>
    </source>
</evidence>
<dbReference type="Proteomes" id="UP001497516">
    <property type="component" value="Chromosome 2"/>
</dbReference>
<name>A0AAV2DFA6_9ROSI</name>
<proteinExistence type="predicted"/>
<organism evidence="1 2">
    <name type="scientific">Linum trigynum</name>
    <dbReference type="NCBI Taxonomy" id="586398"/>
    <lineage>
        <taxon>Eukaryota</taxon>
        <taxon>Viridiplantae</taxon>
        <taxon>Streptophyta</taxon>
        <taxon>Embryophyta</taxon>
        <taxon>Tracheophyta</taxon>
        <taxon>Spermatophyta</taxon>
        <taxon>Magnoliopsida</taxon>
        <taxon>eudicotyledons</taxon>
        <taxon>Gunneridae</taxon>
        <taxon>Pentapetalae</taxon>
        <taxon>rosids</taxon>
        <taxon>fabids</taxon>
        <taxon>Malpighiales</taxon>
        <taxon>Linaceae</taxon>
        <taxon>Linum</taxon>
    </lineage>
</organism>
<sequence length="91" mass="9612">MVRDQTYHLKKTTTTTIFSTATPETKEAEAPHDGDDDVDTQVAAAAARYPPGGAEAVILYTTSLRSIRKTFRGLPLDPVPAADLQGGVPGA</sequence>
<dbReference type="EMBL" id="OZ034815">
    <property type="protein sequence ID" value="CAL1372255.1"/>
    <property type="molecule type" value="Genomic_DNA"/>
</dbReference>
<evidence type="ECO:0000313" key="2">
    <source>
        <dbReference type="Proteomes" id="UP001497516"/>
    </source>
</evidence>